<dbReference type="Pfam" id="PF05096">
    <property type="entry name" value="Glu_cyclase_2"/>
    <property type="match status" value="1"/>
</dbReference>
<name>A0A2W1N2T5_9FLAO</name>
<comment type="caution">
    <text evidence="1">The sequence shown here is derived from an EMBL/GenBank/DDBJ whole genome shotgun (WGS) entry which is preliminary data.</text>
</comment>
<proteinExistence type="predicted"/>
<dbReference type="InterPro" id="IPR007788">
    <property type="entry name" value="QCT"/>
</dbReference>
<evidence type="ECO:0008006" key="3">
    <source>
        <dbReference type="Google" id="ProtNLM"/>
    </source>
</evidence>
<reference evidence="1 2" key="1">
    <citation type="submission" date="2018-06" db="EMBL/GenBank/DDBJ databases">
        <title>The draft genome sequence of Crocinitomix sp. SM1701.</title>
        <authorList>
            <person name="Zhang X."/>
        </authorList>
    </citation>
    <scope>NUCLEOTIDE SEQUENCE [LARGE SCALE GENOMIC DNA]</scope>
    <source>
        <strain evidence="1 2">SM1701</strain>
    </source>
</reference>
<organism evidence="1 2">
    <name type="scientific">Putridiphycobacter roseus</name>
    <dbReference type="NCBI Taxonomy" id="2219161"/>
    <lineage>
        <taxon>Bacteria</taxon>
        <taxon>Pseudomonadati</taxon>
        <taxon>Bacteroidota</taxon>
        <taxon>Flavobacteriia</taxon>
        <taxon>Flavobacteriales</taxon>
        <taxon>Crocinitomicaceae</taxon>
        <taxon>Putridiphycobacter</taxon>
    </lineage>
</organism>
<protein>
    <recommendedName>
        <fullName evidence="3">Glutamine cyclotransferase</fullName>
    </recommendedName>
</protein>
<gene>
    <name evidence="1" type="ORF">DNU06_08500</name>
</gene>
<dbReference type="PANTHER" id="PTHR31270">
    <property type="entry name" value="GLUTAMINYL-PEPTIDE CYCLOTRANSFERASE"/>
    <property type="match status" value="1"/>
</dbReference>
<accession>A0A2W1N2T5</accession>
<dbReference type="OrthoDB" id="9783700at2"/>
<dbReference type="SUPFAM" id="SSF50969">
    <property type="entry name" value="YVTN repeat-like/Quinoprotein amine dehydrogenase"/>
    <property type="match status" value="1"/>
</dbReference>
<sequence>MKYPNIIKLILISILAISNIQCTEDIKPTRKSNKASLKILSPKHNQQYTIGDFIQIDLEVLDPSNIKTLAIYINDTLYKANVSPKTQTIKIPTVGANVGLNTLYFSFTDQAGKERGATRNLILFSDIIPAQKIASIVKAYPHQNTSYTQGLEFYDNALYESTGSGDYAKSFIAKVNINSGKHIAIQPLDTQYFGEGITILNDTIYQLVWQKQKCFVYTLDFKPIKSFDYEGEGWGLTNNGKSIIMSNGTAEIVWRNPNTFAIEKRIYAFSDQSDFQNLNELELIEDKLLANVYTQNYIIEIDTNNGKVLSKIDCAGIVAKGMVGNANVLNGIAYNPNTKKTYFTGKLWQYLYEIQID</sequence>
<dbReference type="RefSeq" id="WP_111062826.1">
    <property type="nucleotide sequence ID" value="NZ_JBHUCU010000016.1"/>
</dbReference>
<dbReference type="Proteomes" id="UP000249248">
    <property type="component" value="Unassembled WGS sequence"/>
</dbReference>
<evidence type="ECO:0000313" key="1">
    <source>
        <dbReference type="EMBL" id="PZE17301.1"/>
    </source>
</evidence>
<dbReference type="GO" id="GO:0016603">
    <property type="term" value="F:glutaminyl-peptide cyclotransferase activity"/>
    <property type="evidence" value="ECO:0007669"/>
    <property type="project" value="InterPro"/>
</dbReference>
<evidence type="ECO:0000313" key="2">
    <source>
        <dbReference type="Proteomes" id="UP000249248"/>
    </source>
</evidence>
<dbReference type="AlphaFoldDB" id="A0A2W1N2T5"/>
<keyword evidence="2" id="KW-1185">Reference proteome</keyword>
<dbReference type="InterPro" id="IPR011044">
    <property type="entry name" value="Quino_amine_DH_bsu"/>
</dbReference>
<dbReference type="EMBL" id="QKSB01000004">
    <property type="protein sequence ID" value="PZE17301.1"/>
    <property type="molecule type" value="Genomic_DNA"/>
</dbReference>
<dbReference type="PANTHER" id="PTHR31270:SF1">
    <property type="entry name" value="GLUTAMINYL-PEPTIDE CYCLOTRANSFERASE"/>
    <property type="match status" value="1"/>
</dbReference>